<feature type="transmembrane region" description="Helical" evidence="1">
    <location>
        <begin position="133"/>
        <end position="154"/>
    </location>
</feature>
<feature type="transmembrane region" description="Helical" evidence="1">
    <location>
        <begin position="255"/>
        <end position="273"/>
    </location>
</feature>
<protein>
    <submittedName>
        <fullName evidence="2">Uncharacterized protein</fullName>
    </submittedName>
</protein>
<dbReference type="STRING" id="139825.A0A401GE60"/>
<keyword evidence="3" id="KW-1185">Reference proteome</keyword>
<sequence length="342" mass="36704">MADVPLVSVNLASLAIESFLYGIFFVLFVTTTWFLLQRAKHEQAGIQSAFRRPLFLAGIAMFLTITAHWVLSVVRAFDAFVHFDGGKSPLEFYAYPSRPAAIAKIGLVNVTLLLGDAILIYRLWVISGYCRMIVALPIVFFLGSLASCAALTYLASRANAATGSFYTPEDFSTAAATTFTLVTNILCSSLIAFKLWRTHADVGLAGVKAYGGGNLKLTRVLVICIESAVLYVTWTALYLGVYASRSVLQLAIADAWGPISGIAFMLISARVALVRAQSQQSAASYVNDLALAVSANNVGAVFERPTTPPCDTVKTDGEDVGNIVGDEENVRTLMLGTLDDGS</sequence>
<dbReference type="AlphaFoldDB" id="A0A401GE60"/>
<dbReference type="Proteomes" id="UP000287166">
    <property type="component" value="Unassembled WGS sequence"/>
</dbReference>
<gene>
    <name evidence="2" type="ORF">SCP_0301360</name>
</gene>
<evidence type="ECO:0000256" key="1">
    <source>
        <dbReference type="SAM" id="Phobius"/>
    </source>
</evidence>
<keyword evidence="1" id="KW-0472">Membrane</keyword>
<proteinExistence type="predicted"/>
<name>A0A401GE60_9APHY</name>
<dbReference type="RefSeq" id="XP_027611334.1">
    <property type="nucleotide sequence ID" value="XM_027755533.1"/>
</dbReference>
<comment type="caution">
    <text evidence="2">The sequence shown here is derived from an EMBL/GenBank/DDBJ whole genome shotgun (WGS) entry which is preliminary data.</text>
</comment>
<keyword evidence="1" id="KW-1133">Transmembrane helix</keyword>
<organism evidence="2 3">
    <name type="scientific">Sparassis crispa</name>
    <dbReference type="NCBI Taxonomy" id="139825"/>
    <lineage>
        <taxon>Eukaryota</taxon>
        <taxon>Fungi</taxon>
        <taxon>Dikarya</taxon>
        <taxon>Basidiomycota</taxon>
        <taxon>Agaricomycotina</taxon>
        <taxon>Agaricomycetes</taxon>
        <taxon>Polyporales</taxon>
        <taxon>Sparassidaceae</taxon>
        <taxon>Sparassis</taxon>
    </lineage>
</organism>
<feature type="transmembrane region" description="Helical" evidence="1">
    <location>
        <begin position="56"/>
        <end position="81"/>
    </location>
</feature>
<accession>A0A401GE60</accession>
<keyword evidence="1" id="KW-0812">Transmembrane</keyword>
<feature type="transmembrane region" description="Helical" evidence="1">
    <location>
        <begin position="174"/>
        <end position="196"/>
    </location>
</feature>
<feature type="transmembrane region" description="Helical" evidence="1">
    <location>
        <begin position="12"/>
        <end position="36"/>
    </location>
</feature>
<evidence type="ECO:0000313" key="3">
    <source>
        <dbReference type="Proteomes" id="UP000287166"/>
    </source>
</evidence>
<dbReference type="GeneID" id="38777338"/>
<dbReference type="InParanoid" id="A0A401GE60"/>
<dbReference type="OrthoDB" id="2753342at2759"/>
<feature type="transmembrane region" description="Helical" evidence="1">
    <location>
        <begin position="217"/>
        <end position="243"/>
    </location>
</feature>
<reference evidence="2 3" key="1">
    <citation type="journal article" date="2018" name="Sci. Rep.">
        <title>Genome sequence of the cauliflower mushroom Sparassis crispa (Hanabiratake) and its association with beneficial usage.</title>
        <authorList>
            <person name="Kiyama R."/>
            <person name="Furutani Y."/>
            <person name="Kawaguchi K."/>
            <person name="Nakanishi T."/>
        </authorList>
    </citation>
    <scope>NUCLEOTIDE SEQUENCE [LARGE SCALE GENOMIC DNA]</scope>
</reference>
<feature type="transmembrane region" description="Helical" evidence="1">
    <location>
        <begin position="101"/>
        <end position="121"/>
    </location>
</feature>
<evidence type="ECO:0000313" key="2">
    <source>
        <dbReference type="EMBL" id="GBE80421.1"/>
    </source>
</evidence>
<dbReference type="EMBL" id="BFAD01000003">
    <property type="protein sequence ID" value="GBE80421.1"/>
    <property type="molecule type" value="Genomic_DNA"/>
</dbReference>